<protein>
    <submittedName>
        <fullName evidence="1">Uncharacterized protein</fullName>
    </submittedName>
</protein>
<evidence type="ECO:0000313" key="2">
    <source>
        <dbReference type="Proteomes" id="UP001165135"/>
    </source>
</evidence>
<dbReference type="EMBL" id="BSTJ01000014">
    <property type="protein sequence ID" value="GLY80263.1"/>
    <property type="molecule type" value="Genomic_DNA"/>
</dbReference>
<organism evidence="1 2">
    <name type="scientific">Actinoallomurus iriomotensis</name>
    <dbReference type="NCBI Taxonomy" id="478107"/>
    <lineage>
        <taxon>Bacteria</taxon>
        <taxon>Bacillati</taxon>
        <taxon>Actinomycetota</taxon>
        <taxon>Actinomycetes</taxon>
        <taxon>Streptosporangiales</taxon>
        <taxon>Thermomonosporaceae</taxon>
        <taxon>Actinoallomurus</taxon>
    </lineage>
</organism>
<accession>A0A9W6RR87</accession>
<comment type="caution">
    <text evidence="1">The sequence shown here is derived from an EMBL/GenBank/DDBJ whole genome shotgun (WGS) entry which is preliminary data.</text>
</comment>
<proteinExistence type="predicted"/>
<gene>
    <name evidence="1" type="ORF">Airi01_085300</name>
</gene>
<dbReference type="AlphaFoldDB" id="A0A9W6RR87"/>
<evidence type="ECO:0000313" key="1">
    <source>
        <dbReference type="EMBL" id="GLY80263.1"/>
    </source>
</evidence>
<sequence length="76" mass="8439">MSGWRSIIGRVDIAHTTFRDRACSLLTLPAPCPLIPAQCKNNSGRAVRQQRERELADVRTVAEVAQKVLLRPPPCC</sequence>
<dbReference type="Proteomes" id="UP001165135">
    <property type="component" value="Unassembled WGS sequence"/>
</dbReference>
<name>A0A9W6RR87_9ACTN</name>
<reference evidence="1" key="1">
    <citation type="submission" date="2023-03" db="EMBL/GenBank/DDBJ databases">
        <title>Actinoallomurus iriomotensis NBRC 103681.</title>
        <authorList>
            <person name="Ichikawa N."/>
            <person name="Sato H."/>
            <person name="Tonouchi N."/>
        </authorList>
    </citation>
    <scope>NUCLEOTIDE SEQUENCE</scope>
    <source>
        <strain evidence="1">NBRC 103681</strain>
    </source>
</reference>